<reference evidence="2" key="1">
    <citation type="submission" date="2015-01" db="EMBL/GenBank/DDBJ databases">
        <authorList>
            <person name="Aksoy S."/>
            <person name="Warren W."/>
            <person name="Wilson R.K."/>
        </authorList>
    </citation>
    <scope>NUCLEOTIDE SEQUENCE [LARGE SCALE GENOMIC DNA]</scope>
    <source>
        <strain evidence="2">IAEA</strain>
    </source>
</reference>
<dbReference type="EnsemblMetazoa" id="GPPI043377-RA">
    <property type="protein sequence ID" value="GPPI043377-PA"/>
    <property type="gene ID" value="GPPI043377"/>
</dbReference>
<accession>A0A1B0BXD1</accession>
<dbReference type="EMBL" id="JXJN01022181">
    <property type="status" value="NOT_ANNOTATED_CDS"/>
    <property type="molecule type" value="Genomic_DNA"/>
</dbReference>
<evidence type="ECO:0000313" key="1">
    <source>
        <dbReference type="EnsemblMetazoa" id="GPPI043377-PA"/>
    </source>
</evidence>
<organism evidence="1 2">
    <name type="scientific">Glossina palpalis gambiensis</name>
    <dbReference type="NCBI Taxonomy" id="67801"/>
    <lineage>
        <taxon>Eukaryota</taxon>
        <taxon>Metazoa</taxon>
        <taxon>Ecdysozoa</taxon>
        <taxon>Arthropoda</taxon>
        <taxon>Hexapoda</taxon>
        <taxon>Insecta</taxon>
        <taxon>Pterygota</taxon>
        <taxon>Neoptera</taxon>
        <taxon>Endopterygota</taxon>
        <taxon>Diptera</taxon>
        <taxon>Brachycera</taxon>
        <taxon>Muscomorpha</taxon>
        <taxon>Hippoboscoidea</taxon>
        <taxon>Glossinidae</taxon>
        <taxon>Glossina</taxon>
    </lineage>
</organism>
<keyword evidence="2" id="KW-1185">Reference proteome</keyword>
<dbReference type="AlphaFoldDB" id="A0A1B0BXD1"/>
<proteinExistence type="predicted"/>
<protein>
    <submittedName>
        <fullName evidence="1">Uncharacterized protein</fullName>
    </submittedName>
</protein>
<dbReference type="EMBL" id="JXJN01022180">
    <property type="status" value="NOT_ANNOTATED_CDS"/>
    <property type="molecule type" value="Genomic_DNA"/>
</dbReference>
<dbReference type="Proteomes" id="UP000092460">
    <property type="component" value="Unassembled WGS sequence"/>
</dbReference>
<dbReference type="VEuPathDB" id="VectorBase:GPPI043377"/>
<reference evidence="1" key="2">
    <citation type="submission" date="2020-05" db="UniProtKB">
        <authorList>
            <consortium name="EnsemblMetazoa"/>
        </authorList>
    </citation>
    <scope>IDENTIFICATION</scope>
    <source>
        <strain evidence="1">IAEA</strain>
    </source>
</reference>
<evidence type="ECO:0000313" key="2">
    <source>
        <dbReference type="Proteomes" id="UP000092460"/>
    </source>
</evidence>
<sequence>MELTVCVLSQDVIVVSAKINVQNLDITNTFLLLLIGFVRGSSHRNSTITSKRLSRHVNVAAGYHRATYSFVKTHEKPNDEKRALVQNKLSGSLESILDLVPGCKSSVLGMLLETLTTIITVLLLQNKM</sequence>
<name>A0A1B0BXD1_9MUSC</name>
<dbReference type="STRING" id="67801.A0A1B0BXD1"/>